<dbReference type="EC" id="2.5.1.18" evidence="5"/>
<evidence type="ECO:0000313" key="9">
    <source>
        <dbReference type="Proteomes" id="UP000187203"/>
    </source>
</evidence>
<feature type="domain" description="GST C-terminal" evidence="7">
    <location>
        <begin position="92"/>
        <end position="216"/>
    </location>
</feature>
<gene>
    <name evidence="8" type="ORF">COLO4_34332</name>
</gene>
<dbReference type="SUPFAM" id="SSF47616">
    <property type="entry name" value="GST C-terminal domain-like"/>
    <property type="match status" value="1"/>
</dbReference>
<dbReference type="InterPro" id="IPR045074">
    <property type="entry name" value="GST_C_Tau"/>
</dbReference>
<dbReference type="InterPro" id="IPR040079">
    <property type="entry name" value="Glutathione_S-Trfase"/>
</dbReference>
<dbReference type="CDD" id="cd03058">
    <property type="entry name" value="GST_N_Tau"/>
    <property type="match status" value="1"/>
</dbReference>
<dbReference type="SFLD" id="SFLDG01152">
    <property type="entry name" value="Main.3:_Omega-_and_Tau-like"/>
    <property type="match status" value="1"/>
</dbReference>
<dbReference type="EMBL" id="AWUE01022254">
    <property type="protein sequence ID" value="OMO59026.1"/>
    <property type="molecule type" value="Genomic_DNA"/>
</dbReference>
<comment type="caution">
    <text evidence="8">The sequence shown here is derived from an EMBL/GenBank/DDBJ whole genome shotgun (WGS) entry which is preliminary data.</text>
</comment>
<name>A0A1R3GLU3_9ROSI</name>
<dbReference type="InterPro" id="IPR004045">
    <property type="entry name" value="Glutathione_S-Trfase_N"/>
</dbReference>
<dbReference type="Proteomes" id="UP000187203">
    <property type="component" value="Unassembled WGS sequence"/>
</dbReference>
<comment type="function">
    <text evidence="5">Is involved in the conjugation of reduced glutathione to a wide number of exogenous and endogenous hydrophobic electrophiles.</text>
</comment>
<evidence type="ECO:0000256" key="1">
    <source>
        <dbReference type="ARBA" id="ARBA00022575"/>
    </source>
</evidence>
<evidence type="ECO:0000256" key="2">
    <source>
        <dbReference type="ARBA" id="ARBA00022679"/>
    </source>
</evidence>
<keyword evidence="9" id="KW-1185">Reference proteome</keyword>
<dbReference type="SFLD" id="SFLDS00019">
    <property type="entry name" value="Glutathione_Transferase_(cytos"/>
    <property type="match status" value="1"/>
</dbReference>
<dbReference type="CDD" id="cd03185">
    <property type="entry name" value="GST_C_Tau"/>
    <property type="match status" value="1"/>
</dbReference>
<dbReference type="FunFam" id="3.40.30.10:FF:000197">
    <property type="entry name" value="Glutathione S-transferase U10"/>
    <property type="match status" value="1"/>
</dbReference>
<evidence type="ECO:0000256" key="4">
    <source>
        <dbReference type="ARBA" id="ARBA00047960"/>
    </source>
</evidence>
<reference evidence="9" key="1">
    <citation type="submission" date="2013-09" db="EMBL/GenBank/DDBJ databases">
        <title>Corchorus olitorius genome sequencing.</title>
        <authorList>
            <person name="Alam M."/>
            <person name="Haque M.S."/>
            <person name="Islam M.S."/>
            <person name="Emdad E.M."/>
            <person name="Islam M.M."/>
            <person name="Ahmed B."/>
            <person name="Halim A."/>
            <person name="Hossen Q.M.M."/>
            <person name="Hossain M.Z."/>
            <person name="Ahmed R."/>
            <person name="Khan M.M."/>
            <person name="Islam R."/>
            <person name="Rashid M.M."/>
            <person name="Khan S.A."/>
            <person name="Rahman M.S."/>
            <person name="Alam M."/>
            <person name="Yahiya A.S."/>
            <person name="Khan M.S."/>
            <person name="Azam M.S."/>
            <person name="Haque T."/>
            <person name="Lashkar M.Z.H."/>
            <person name="Akhand A.I."/>
            <person name="Morshed G."/>
            <person name="Roy S."/>
            <person name="Uddin K.S."/>
            <person name="Rabeya T."/>
            <person name="Hossain A.S."/>
            <person name="Chowdhury A."/>
            <person name="Snigdha A.R."/>
            <person name="Mortoza M.S."/>
            <person name="Matin S.A."/>
            <person name="Hoque S.M.E."/>
            <person name="Islam M.K."/>
            <person name="Roy D.K."/>
            <person name="Haider R."/>
            <person name="Moosa M.M."/>
            <person name="Elias S.M."/>
            <person name="Hasan A.M."/>
            <person name="Jahan S."/>
            <person name="Shafiuddin M."/>
            <person name="Mahmood N."/>
            <person name="Shommy N.S."/>
        </authorList>
    </citation>
    <scope>NUCLEOTIDE SEQUENCE [LARGE SCALE GENOMIC DNA]</scope>
    <source>
        <strain evidence="9">cv. O-4</strain>
    </source>
</reference>
<dbReference type="OrthoDB" id="4951845at2759"/>
<evidence type="ECO:0000259" key="7">
    <source>
        <dbReference type="PROSITE" id="PS50405"/>
    </source>
</evidence>
<feature type="domain" description="GST N-terminal" evidence="6">
    <location>
        <begin position="7"/>
        <end position="86"/>
    </location>
</feature>
<keyword evidence="2 5" id="KW-0808">Transferase</keyword>
<dbReference type="InterPro" id="IPR045073">
    <property type="entry name" value="Omega/Tau-like"/>
</dbReference>
<dbReference type="GO" id="GO:0009407">
    <property type="term" value="P:toxin catabolic process"/>
    <property type="evidence" value="ECO:0007669"/>
    <property type="project" value="UniProtKB-ARBA"/>
</dbReference>
<dbReference type="SFLD" id="SFLDG00358">
    <property type="entry name" value="Main_(cytGST)"/>
    <property type="match status" value="1"/>
</dbReference>
<dbReference type="Gene3D" id="1.20.1050.10">
    <property type="match status" value="1"/>
</dbReference>
<dbReference type="Pfam" id="PF02798">
    <property type="entry name" value="GST_N"/>
    <property type="match status" value="1"/>
</dbReference>
<dbReference type="GO" id="GO:0005829">
    <property type="term" value="C:cytosol"/>
    <property type="evidence" value="ECO:0007669"/>
    <property type="project" value="UniProtKB-SubCell"/>
</dbReference>
<accession>A0A1R3GLU3</accession>
<dbReference type="AlphaFoldDB" id="A0A1R3GLU3"/>
<keyword evidence="5" id="KW-0963">Cytoplasm</keyword>
<dbReference type="InterPro" id="IPR010987">
    <property type="entry name" value="Glutathione-S-Trfase_C-like"/>
</dbReference>
<proteinExistence type="inferred from homology"/>
<keyword evidence="1" id="KW-0216">Detoxification</keyword>
<comment type="subcellular location">
    <subcellularLocation>
        <location evidence="5">Cytoplasm</location>
        <location evidence="5">Cytosol</location>
    </subcellularLocation>
</comment>
<dbReference type="SUPFAM" id="SSF52833">
    <property type="entry name" value="Thioredoxin-like"/>
    <property type="match status" value="1"/>
</dbReference>
<dbReference type="InterPro" id="IPR036249">
    <property type="entry name" value="Thioredoxin-like_sf"/>
</dbReference>
<evidence type="ECO:0000256" key="5">
    <source>
        <dbReference type="RuleBase" id="RU369102"/>
    </source>
</evidence>
<evidence type="ECO:0000259" key="6">
    <source>
        <dbReference type="PROSITE" id="PS50404"/>
    </source>
</evidence>
<organism evidence="8 9">
    <name type="scientific">Corchorus olitorius</name>
    <dbReference type="NCBI Taxonomy" id="93759"/>
    <lineage>
        <taxon>Eukaryota</taxon>
        <taxon>Viridiplantae</taxon>
        <taxon>Streptophyta</taxon>
        <taxon>Embryophyta</taxon>
        <taxon>Tracheophyta</taxon>
        <taxon>Spermatophyta</taxon>
        <taxon>Magnoliopsida</taxon>
        <taxon>eudicotyledons</taxon>
        <taxon>Gunneridae</taxon>
        <taxon>Pentapetalae</taxon>
        <taxon>rosids</taxon>
        <taxon>malvids</taxon>
        <taxon>Malvales</taxon>
        <taxon>Malvaceae</taxon>
        <taxon>Grewioideae</taxon>
        <taxon>Apeibeae</taxon>
        <taxon>Corchorus</taxon>
    </lineage>
</organism>
<sequence>MSSKAMAEVKLHGTWASPFSQRVIWALKLKGIDYEYIEEDLANKSELLLSYNPVHKKIPVLVHGGKPIAESLVILEYIEETWPEAHPLLPHDAYDRANARFWVKVVSEENRALFLSYFGGTGEEQEKAAKDFLQRLKVIEEHGLGDKKFFGGDEINLVDICCGWLAYFFPVMEQVAGIKLLEPTTLPRLYEWAENFKDVPVIRENLPDLAKLKTHLSRNRERLLATATANNS</sequence>
<comment type="similarity">
    <text evidence="3">Belongs to the GST superfamily. Tau family.</text>
</comment>
<dbReference type="STRING" id="93759.A0A1R3GLU3"/>
<dbReference type="PANTHER" id="PTHR11260:SF778">
    <property type="entry name" value="GLUTATHIONE TRANSFERASE"/>
    <property type="match status" value="1"/>
</dbReference>
<dbReference type="GO" id="GO:0004364">
    <property type="term" value="F:glutathione transferase activity"/>
    <property type="evidence" value="ECO:0007669"/>
    <property type="project" value="UniProtKB-UniRule"/>
</dbReference>
<comment type="catalytic activity">
    <reaction evidence="4 5">
        <text>RX + glutathione = an S-substituted glutathione + a halide anion + H(+)</text>
        <dbReference type="Rhea" id="RHEA:16437"/>
        <dbReference type="ChEBI" id="CHEBI:15378"/>
        <dbReference type="ChEBI" id="CHEBI:16042"/>
        <dbReference type="ChEBI" id="CHEBI:17792"/>
        <dbReference type="ChEBI" id="CHEBI:57925"/>
        <dbReference type="ChEBI" id="CHEBI:90779"/>
        <dbReference type="EC" id="2.5.1.18"/>
    </reaction>
</comment>
<evidence type="ECO:0000256" key="3">
    <source>
        <dbReference type="ARBA" id="ARBA00025743"/>
    </source>
</evidence>
<evidence type="ECO:0000313" key="8">
    <source>
        <dbReference type="EMBL" id="OMO59026.1"/>
    </source>
</evidence>
<dbReference type="GO" id="GO:0006749">
    <property type="term" value="P:glutathione metabolic process"/>
    <property type="evidence" value="ECO:0007669"/>
    <property type="project" value="InterPro"/>
</dbReference>
<dbReference type="Gene3D" id="3.40.30.10">
    <property type="entry name" value="Glutaredoxin"/>
    <property type="match status" value="1"/>
</dbReference>
<dbReference type="FunFam" id="1.20.1050.10:FF:000012">
    <property type="entry name" value="Tau class glutathione S-transferase"/>
    <property type="match status" value="1"/>
</dbReference>
<dbReference type="InterPro" id="IPR036282">
    <property type="entry name" value="Glutathione-S-Trfase_C_sf"/>
</dbReference>
<dbReference type="PANTHER" id="PTHR11260">
    <property type="entry name" value="GLUTATHIONE S-TRANSFERASE, GST, SUPERFAMILY, GST DOMAIN CONTAINING"/>
    <property type="match status" value="1"/>
</dbReference>
<dbReference type="PROSITE" id="PS50404">
    <property type="entry name" value="GST_NTER"/>
    <property type="match status" value="1"/>
</dbReference>
<dbReference type="PROSITE" id="PS50405">
    <property type="entry name" value="GST_CTER"/>
    <property type="match status" value="1"/>
</dbReference>
<protein>
    <recommendedName>
        <fullName evidence="5">Glutathione S-transferase</fullName>
        <ecNumber evidence="5">2.5.1.18</ecNumber>
    </recommendedName>
</protein>